<comment type="similarity">
    <text evidence="3">Belongs to the VKOR family.</text>
</comment>
<proteinExistence type="inferred from homology"/>
<evidence type="ECO:0000256" key="6">
    <source>
        <dbReference type="ARBA" id="ARBA00022729"/>
    </source>
</evidence>
<dbReference type="RefSeq" id="WP_098061760.1">
    <property type="nucleotide sequence ID" value="NZ_PDEP01000004.1"/>
</dbReference>
<dbReference type="CDD" id="cd12916">
    <property type="entry name" value="VKOR_1"/>
    <property type="match status" value="1"/>
</dbReference>
<comment type="caution">
    <text evidence="14">The sequence shown here is derived from an EMBL/GenBank/DDBJ whole genome shotgun (WGS) entry which is preliminary data.</text>
</comment>
<dbReference type="Pfam" id="PF13462">
    <property type="entry name" value="Thioredoxin_4"/>
    <property type="match status" value="1"/>
</dbReference>
<dbReference type="InterPro" id="IPR044698">
    <property type="entry name" value="VKOR/LTO1"/>
</dbReference>
<dbReference type="GO" id="GO:0048038">
    <property type="term" value="F:quinone binding"/>
    <property type="evidence" value="ECO:0007669"/>
    <property type="project" value="UniProtKB-KW"/>
</dbReference>
<dbReference type="EMBL" id="PDEP01000004">
    <property type="protein sequence ID" value="PEN08035.1"/>
    <property type="molecule type" value="Genomic_DNA"/>
</dbReference>
<comment type="similarity">
    <text evidence="2">Belongs to the thioredoxin family. DsbA subfamily.</text>
</comment>
<dbReference type="SUPFAM" id="SSF52833">
    <property type="entry name" value="Thioredoxin-like"/>
    <property type="match status" value="1"/>
</dbReference>
<evidence type="ECO:0000256" key="11">
    <source>
        <dbReference type="ARBA" id="ARBA00023284"/>
    </source>
</evidence>
<feature type="transmembrane region" description="Helical" evidence="12">
    <location>
        <begin position="72"/>
        <end position="90"/>
    </location>
</feature>
<evidence type="ECO:0000256" key="7">
    <source>
        <dbReference type="ARBA" id="ARBA00022989"/>
    </source>
</evidence>
<dbReference type="GO" id="GO:0016491">
    <property type="term" value="F:oxidoreductase activity"/>
    <property type="evidence" value="ECO:0007669"/>
    <property type="project" value="UniProtKB-KW"/>
</dbReference>
<keyword evidence="11" id="KW-0676">Redox-active center</keyword>
<dbReference type="InterPro" id="IPR036249">
    <property type="entry name" value="Thioredoxin-like_sf"/>
</dbReference>
<organism evidence="14 15">
    <name type="scientific">Longimonas halophila</name>
    <dbReference type="NCBI Taxonomy" id="1469170"/>
    <lineage>
        <taxon>Bacteria</taxon>
        <taxon>Pseudomonadati</taxon>
        <taxon>Rhodothermota</taxon>
        <taxon>Rhodothermia</taxon>
        <taxon>Rhodothermales</taxon>
        <taxon>Salisaetaceae</taxon>
        <taxon>Longimonas</taxon>
    </lineage>
</organism>
<protein>
    <recommendedName>
        <fullName evidence="13">Thioredoxin domain-containing protein</fullName>
    </recommendedName>
</protein>
<evidence type="ECO:0000256" key="12">
    <source>
        <dbReference type="SAM" id="Phobius"/>
    </source>
</evidence>
<dbReference type="PANTHER" id="PTHR13887:SF14">
    <property type="entry name" value="DISULFIDE BOND FORMATION PROTEIN D"/>
    <property type="match status" value="1"/>
</dbReference>
<keyword evidence="7 12" id="KW-1133">Transmembrane helix</keyword>
<dbReference type="PROSITE" id="PS51352">
    <property type="entry name" value="THIOREDOXIN_2"/>
    <property type="match status" value="1"/>
</dbReference>
<reference evidence="14 15" key="1">
    <citation type="submission" date="2017-10" db="EMBL/GenBank/DDBJ databases">
        <title>Draft genome of Longimonas halophila.</title>
        <authorList>
            <person name="Goh K.M."/>
            <person name="Shamsir M.S."/>
            <person name="Lim S.W."/>
        </authorList>
    </citation>
    <scope>NUCLEOTIDE SEQUENCE [LARGE SCALE GENOMIC DNA]</scope>
    <source>
        <strain evidence="14 15">KCTC 42399</strain>
    </source>
</reference>
<dbReference type="Proteomes" id="UP000221024">
    <property type="component" value="Unassembled WGS sequence"/>
</dbReference>
<dbReference type="SMART" id="SM00756">
    <property type="entry name" value="VKc"/>
    <property type="match status" value="1"/>
</dbReference>
<dbReference type="Gene3D" id="1.20.1440.130">
    <property type="entry name" value="VKOR domain"/>
    <property type="match status" value="1"/>
</dbReference>
<evidence type="ECO:0000256" key="1">
    <source>
        <dbReference type="ARBA" id="ARBA00004141"/>
    </source>
</evidence>
<dbReference type="InterPro" id="IPR038354">
    <property type="entry name" value="VKOR_sf"/>
</dbReference>
<evidence type="ECO:0000256" key="3">
    <source>
        <dbReference type="ARBA" id="ARBA00006214"/>
    </source>
</evidence>
<dbReference type="InterPro" id="IPR012336">
    <property type="entry name" value="Thioredoxin-like_fold"/>
</dbReference>
<comment type="subcellular location">
    <subcellularLocation>
        <location evidence="1">Membrane</location>
        <topology evidence="1">Multi-pass membrane protein</topology>
    </subcellularLocation>
</comment>
<dbReference type="InterPro" id="IPR013766">
    <property type="entry name" value="Thioredoxin_domain"/>
</dbReference>
<evidence type="ECO:0000259" key="13">
    <source>
        <dbReference type="PROSITE" id="PS51352"/>
    </source>
</evidence>
<keyword evidence="10" id="KW-1015">Disulfide bond</keyword>
<evidence type="ECO:0000256" key="9">
    <source>
        <dbReference type="ARBA" id="ARBA00023136"/>
    </source>
</evidence>
<evidence type="ECO:0000256" key="4">
    <source>
        <dbReference type="ARBA" id="ARBA00022692"/>
    </source>
</evidence>
<feature type="transmembrane region" description="Helical" evidence="12">
    <location>
        <begin position="102"/>
        <end position="120"/>
    </location>
</feature>
<gene>
    <name evidence="14" type="ORF">CRI93_06220</name>
</gene>
<sequence length="404" mass="44429">MSIWNTYRPWMERTIFGFSLLGMLVVVHLALQEQRGFDRGCLGLTDGGMSSSFDCASVVGSEAGMFLGLSNVVWGFAFYATLAVLTFFVVRASRMQRPTVARLRAGLVGTGLLYTGYLMYVQFVELDAFCALCLTSAAIVTTMAGVIAVPLLSSSSSSSPAMSDSSRRSEYKLLGALVAAALLFAGADVAYFTQTAPESHLPASFVSDTVDVPEECQFDAEKQPVQNWQGLVRDDDPIEGNPDAPVTVIEFFDPNCPHCATMHDVMETVKAENSDRARFVPKPFPLWEYSIPQIQALYAAAEADKFHEMLAMQYDNQRRGGLSEEQLRTIAERIEMDPDIVSTHLEEDRHRQRIMYQRQQGIAAGVSSTPSILINGHFVAPDSRSPECFKAFIDAAYEANTDAS</sequence>
<accession>A0A2H3P8L2</accession>
<name>A0A2H3P8L2_9BACT</name>
<keyword evidence="8" id="KW-0560">Oxidoreductase</keyword>
<dbReference type="AlphaFoldDB" id="A0A2H3P8L2"/>
<evidence type="ECO:0000256" key="10">
    <source>
        <dbReference type="ARBA" id="ARBA00023157"/>
    </source>
</evidence>
<keyword evidence="15" id="KW-1185">Reference proteome</keyword>
<dbReference type="PANTHER" id="PTHR13887">
    <property type="entry name" value="GLUTATHIONE S-TRANSFERASE KAPPA"/>
    <property type="match status" value="1"/>
</dbReference>
<keyword evidence="4 12" id="KW-0812">Transmembrane</keyword>
<feature type="transmembrane region" description="Helical" evidence="12">
    <location>
        <begin position="173"/>
        <end position="192"/>
    </location>
</feature>
<dbReference type="GO" id="GO:0016020">
    <property type="term" value="C:membrane"/>
    <property type="evidence" value="ECO:0007669"/>
    <property type="project" value="UniProtKB-SubCell"/>
</dbReference>
<dbReference type="PROSITE" id="PS00194">
    <property type="entry name" value="THIOREDOXIN_1"/>
    <property type="match status" value="1"/>
</dbReference>
<evidence type="ECO:0000256" key="8">
    <source>
        <dbReference type="ARBA" id="ARBA00023002"/>
    </source>
</evidence>
<evidence type="ECO:0000313" key="14">
    <source>
        <dbReference type="EMBL" id="PEN08035.1"/>
    </source>
</evidence>
<feature type="domain" description="Thioredoxin" evidence="13">
    <location>
        <begin position="190"/>
        <end position="398"/>
    </location>
</feature>
<dbReference type="OrthoDB" id="117402at2"/>
<dbReference type="Pfam" id="PF07884">
    <property type="entry name" value="VKOR"/>
    <property type="match status" value="1"/>
</dbReference>
<evidence type="ECO:0000313" key="15">
    <source>
        <dbReference type="Proteomes" id="UP000221024"/>
    </source>
</evidence>
<feature type="transmembrane region" description="Helical" evidence="12">
    <location>
        <begin position="126"/>
        <end position="152"/>
    </location>
</feature>
<dbReference type="Gene3D" id="3.40.30.10">
    <property type="entry name" value="Glutaredoxin"/>
    <property type="match status" value="1"/>
</dbReference>
<evidence type="ECO:0000256" key="5">
    <source>
        <dbReference type="ARBA" id="ARBA00022719"/>
    </source>
</evidence>
<keyword evidence="5" id="KW-0874">Quinone</keyword>
<evidence type="ECO:0000256" key="2">
    <source>
        <dbReference type="ARBA" id="ARBA00005791"/>
    </source>
</evidence>
<keyword evidence="9 12" id="KW-0472">Membrane</keyword>
<dbReference type="InterPro" id="IPR012932">
    <property type="entry name" value="VKOR"/>
</dbReference>
<dbReference type="InterPro" id="IPR017937">
    <property type="entry name" value="Thioredoxin_CS"/>
</dbReference>
<keyword evidence="6" id="KW-0732">Signal</keyword>